<accession>A0ABZ2Z6S1</accession>
<keyword evidence="5" id="KW-1185">Reference proteome</keyword>
<protein>
    <recommendedName>
        <fullName evidence="6">TonB-dependent receptor</fullName>
    </recommendedName>
</protein>
<keyword evidence="2" id="KW-0472">Membrane</keyword>
<dbReference type="Gene3D" id="2.40.170.20">
    <property type="entry name" value="TonB-dependent receptor, beta-barrel domain"/>
    <property type="match status" value="1"/>
</dbReference>
<comment type="subcellular location">
    <subcellularLocation>
        <location evidence="1">Cell outer membrane</location>
    </subcellularLocation>
</comment>
<name>A0ABZ2Z6S1_9BACT</name>
<organism evidence="4 5">
    <name type="scientific">Chitinophaga caseinilytica</name>
    <dbReference type="NCBI Taxonomy" id="2267521"/>
    <lineage>
        <taxon>Bacteria</taxon>
        <taxon>Pseudomonadati</taxon>
        <taxon>Bacteroidota</taxon>
        <taxon>Chitinophagia</taxon>
        <taxon>Chitinophagales</taxon>
        <taxon>Chitinophagaceae</taxon>
        <taxon>Chitinophaga</taxon>
    </lineage>
</organism>
<sequence length="101" mass="11686">MKYSPVESWSLRLQMLQALKRDRFKPGANGKYAYAQGPVNSFAIFSLYSNLKLDNHSGLSLGVDNLFNKDYYTVTSQWNARNENYIKGNGVRLNLQYTYDF</sequence>
<evidence type="ECO:0008006" key="6">
    <source>
        <dbReference type="Google" id="ProtNLM"/>
    </source>
</evidence>
<evidence type="ECO:0000313" key="4">
    <source>
        <dbReference type="EMBL" id="WZN46376.1"/>
    </source>
</evidence>
<evidence type="ECO:0000256" key="1">
    <source>
        <dbReference type="ARBA" id="ARBA00004442"/>
    </source>
</evidence>
<reference evidence="4 5" key="1">
    <citation type="submission" date="2024-03" db="EMBL/GenBank/DDBJ databases">
        <title>Chitinophaga caseinilytica sp. nov., a casein hydrolysing bacterium isolated from forest soil.</title>
        <authorList>
            <person name="Lee D.S."/>
            <person name="Han D.M."/>
            <person name="Baek J.H."/>
            <person name="Choi D.G."/>
            <person name="Jeon J.H."/>
            <person name="Jeon C.O."/>
        </authorList>
    </citation>
    <scope>NUCLEOTIDE SEQUENCE [LARGE SCALE GENOMIC DNA]</scope>
    <source>
        <strain evidence="4 5">KACC 19118</strain>
    </source>
</reference>
<dbReference type="EMBL" id="CP150096">
    <property type="protein sequence ID" value="WZN46376.1"/>
    <property type="molecule type" value="Genomic_DNA"/>
</dbReference>
<dbReference type="SUPFAM" id="SSF56935">
    <property type="entry name" value="Porins"/>
    <property type="match status" value="1"/>
</dbReference>
<gene>
    <name evidence="4" type="ORF">WJU22_26155</name>
</gene>
<evidence type="ECO:0000256" key="2">
    <source>
        <dbReference type="ARBA" id="ARBA00023136"/>
    </source>
</evidence>
<evidence type="ECO:0000256" key="3">
    <source>
        <dbReference type="ARBA" id="ARBA00023237"/>
    </source>
</evidence>
<dbReference type="RefSeq" id="WP_341841099.1">
    <property type="nucleotide sequence ID" value="NZ_CP149792.1"/>
</dbReference>
<dbReference type="Proteomes" id="UP001449657">
    <property type="component" value="Chromosome"/>
</dbReference>
<evidence type="ECO:0000313" key="5">
    <source>
        <dbReference type="Proteomes" id="UP001449657"/>
    </source>
</evidence>
<keyword evidence="3" id="KW-0998">Cell outer membrane</keyword>
<dbReference type="InterPro" id="IPR036942">
    <property type="entry name" value="Beta-barrel_TonB_sf"/>
</dbReference>
<proteinExistence type="predicted"/>